<dbReference type="AlphaFoldDB" id="A0A9J7BTN1"/>
<reference evidence="1" key="1">
    <citation type="submission" date="2021-04" db="EMBL/GenBank/DDBJ databases">
        <title>Phylogenetic analysis of Acidobacteriaceae.</title>
        <authorList>
            <person name="Qiu L."/>
            <person name="Zhang Q."/>
        </authorList>
    </citation>
    <scope>NUCLEOTIDE SEQUENCE</scope>
    <source>
        <strain evidence="1">DSM 25168</strain>
    </source>
</reference>
<name>A0A9J7BTN1_9BACT</name>
<organism evidence="1 2">
    <name type="scientific">Occallatibacter riparius</name>
    <dbReference type="NCBI Taxonomy" id="1002689"/>
    <lineage>
        <taxon>Bacteria</taxon>
        <taxon>Pseudomonadati</taxon>
        <taxon>Acidobacteriota</taxon>
        <taxon>Terriglobia</taxon>
        <taxon>Terriglobales</taxon>
        <taxon>Acidobacteriaceae</taxon>
        <taxon>Occallatibacter</taxon>
    </lineage>
</organism>
<gene>
    <name evidence="1" type="ORF">MOP44_27455</name>
</gene>
<keyword evidence="2" id="KW-1185">Reference proteome</keyword>
<sequence>MARKTKKNRNFEEMLDALRAQGFDVTPYAGVDHGMQVSKNGVAAVIVPGVTDAKWESGGEKLAVTPGLLVRGEIARLLDRGYQKFLATAKFELPATAAQLQAIHAFTEELNLVTGALGLFNESLGTTSDVYLYDRVRGREEEKQKPPRPWELSEGH</sequence>
<proteinExistence type="predicted"/>
<protein>
    <submittedName>
        <fullName evidence="1">Uncharacterized protein</fullName>
    </submittedName>
</protein>
<accession>A0A9J7BTN1</accession>
<dbReference type="EMBL" id="CP093313">
    <property type="protein sequence ID" value="UWZ84270.1"/>
    <property type="molecule type" value="Genomic_DNA"/>
</dbReference>
<dbReference type="KEGG" id="orp:MOP44_27455"/>
<dbReference type="Proteomes" id="UP001059380">
    <property type="component" value="Chromosome"/>
</dbReference>
<dbReference type="RefSeq" id="WP_260793775.1">
    <property type="nucleotide sequence ID" value="NZ_CP093313.1"/>
</dbReference>
<evidence type="ECO:0000313" key="1">
    <source>
        <dbReference type="EMBL" id="UWZ84270.1"/>
    </source>
</evidence>
<evidence type="ECO:0000313" key="2">
    <source>
        <dbReference type="Proteomes" id="UP001059380"/>
    </source>
</evidence>